<dbReference type="PANTHER" id="PTHR47326:SF1">
    <property type="entry name" value="HTH PSQ-TYPE DOMAIN-CONTAINING PROTEIN"/>
    <property type="match status" value="1"/>
</dbReference>
<gene>
    <name evidence="1" type="ORF">LOD99_5299</name>
</gene>
<dbReference type="AlphaFoldDB" id="A0AAV7JR14"/>
<evidence type="ECO:0008006" key="3">
    <source>
        <dbReference type="Google" id="ProtNLM"/>
    </source>
</evidence>
<evidence type="ECO:0000313" key="1">
    <source>
        <dbReference type="EMBL" id="KAI6651333.1"/>
    </source>
</evidence>
<evidence type="ECO:0000313" key="2">
    <source>
        <dbReference type="Proteomes" id="UP001165289"/>
    </source>
</evidence>
<dbReference type="SUPFAM" id="SSF46689">
    <property type="entry name" value="Homeodomain-like"/>
    <property type="match status" value="1"/>
</dbReference>
<dbReference type="Gene3D" id="3.30.420.10">
    <property type="entry name" value="Ribonuclease H-like superfamily/Ribonuclease H"/>
    <property type="match status" value="1"/>
</dbReference>
<dbReference type="InterPro" id="IPR036397">
    <property type="entry name" value="RNaseH_sf"/>
</dbReference>
<keyword evidence="2" id="KW-1185">Reference proteome</keyword>
<proteinExistence type="predicted"/>
<accession>A0AAV7JR14</accession>
<dbReference type="Proteomes" id="UP001165289">
    <property type="component" value="Unassembled WGS sequence"/>
</dbReference>
<organism evidence="1 2">
    <name type="scientific">Oopsacas minuta</name>
    <dbReference type="NCBI Taxonomy" id="111878"/>
    <lineage>
        <taxon>Eukaryota</taxon>
        <taxon>Metazoa</taxon>
        <taxon>Porifera</taxon>
        <taxon>Hexactinellida</taxon>
        <taxon>Hexasterophora</taxon>
        <taxon>Lyssacinosida</taxon>
        <taxon>Leucopsacidae</taxon>
        <taxon>Oopsacas</taxon>
    </lineage>
</organism>
<reference evidence="1 2" key="1">
    <citation type="journal article" date="2023" name="BMC Biol.">
        <title>The compact genome of the sponge Oopsacas minuta (Hexactinellida) is lacking key metazoan core genes.</title>
        <authorList>
            <person name="Santini S."/>
            <person name="Schenkelaars Q."/>
            <person name="Jourda C."/>
            <person name="Duchesne M."/>
            <person name="Belahbib H."/>
            <person name="Rocher C."/>
            <person name="Selva M."/>
            <person name="Riesgo A."/>
            <person name="Vervoort M."/>
            <person name="Leys S.P."/>
            <person name="Kodjabachian L."/>
            <person name="Le Bivic A."/>
            <person name="Borchiellini C."/>
            <person name="Claverie J.M."/>
            <person name="Renard E."/>
        </authorList>
    </citation>
    <scope>NUCLEOTIDE SEQUENCE [LARGE SCALE GENOMIC DNA]</scope>
    <source>
        <strain evidence="1">SPO-2</strain>
    </source>
</reference>
<name>A0AAV7JR14_9METZ</name>
<dbReference type="InterPro" id="IPR009057">
    <property type="entry name" value="Homeodomain-like_sf"/>
</dbReference>
<protein>
    <recommendedName>
        <fullName evidence="3">Transposase Tc1-like domain-containing protein</fullName>
    </recommendedName>
</protein>
<dbReference type="GO" id="GO:0003676">
    <property type="term" value="F:nucleic acid binding"/>
    <property type="evidence" value="ECO:0007669"/>
    <property type="project" value="InterPro"/>
</dbReference>
<dbReference type="PANTHER" id="PTHR47326">
    <property type="entry name" value="TRANSPOSABLE ELEMENT TC3 TRANSPOSASE-LIKE PROTEIN"/>
    <property type="match status" value="1"/>
</dbReference>
<dbReference type="EMBL" id="JAKMXF010000305">
    <property type="protein sequence ID" value="KAI6651333.1"/>
    <property type="molecule type" value="Genomic_DNA"/>
</dbReference>
<comment type="caution">
    <text evidence="1">The sequence shown here is derived from an EMBL/GenBank/DDBJ whole genome shotgun (WGS) entry which is preliminary data.</text>
</comment>
<sequence length="274" mass="31609">MVKEHAIRTGHIAIGMLLGGKTQRNVAIEFGTDIRTIRKWWASYTLGKSLKNLPGRGSKDSIPRVAKIVISKSVSKRQQSTRKLSKRLKVKGISISHMSVHRYLTNVIGAKSFKRPVKPRLTDKQKANRVSFCKERKYWTVDDWRRILFSDESPFEIFHTPNRQNDRIWAKNNLTLLPQEKIKFPSKLRVWGIMSYCALSDLHIIPVGSTVTAKYYVEEILTKSLLPSFKRKRKTGSILVRQLLPNMSNYIFQQDGAPAHHAKVTQEWCKLNLQ</sequence>